<dbReference type="InterPro" id="IPR052189">
    <property type="entry name" value="L-asp_N-monooxygenase_NS-form"/>
</dbReference>
<gene>
    <name evidence="1" type="ORF">HY834_15155</name>
</gene>
<evidence type="ECO:0000313" key="2">
    <source>
        <dbReference type="Proteomes" id="UP000782610"/>
    </source>
</evidence>
<reference evidence="1" key="1">
    <citation type="submission" date="2020-07" db="EMBL/GenBank/DDBJ databases">
        <title>Huge and variable diversity of episymbiotic CPR bacteria and DPANN archaea in groundwater ecosystems.</title>
        <authorList>
            <person name="He C.Y."/>
            <person name="Keren R."/>
            <person name="Whittaker M."/>
            <person name="Farag I.F."/>
            <person name="Doudna J."/>
            <person name="Cate J.H.D."/>
            <person name="Banfield J.F."/>
        </authorList>
    </citation>
    <scope>NUCLEOTIDE SEQUENCE</scope>
    <source>
        <strain evidence="1">NC_groundwater_1586_Pr3_B-0.1um_66_15</strain>
    </source>
</reference>
<comment type="caution">
    <text evidence="1">The sequence shown here is derived from an EMBL/GenBank/DDBJ whole genome shotgun (WGS) entry which is preliminary data.</text>
</comment>
<protein>
    <submittedName>
        <fullName evidence="1">Uncharacterized protein</fullName>
    </submittedName>
</protein>
<dbReference type="PANTHER" id="PTHR40254">
    <property type="entry name" value="BLR0577 PROTEIN"/>
    <property type="match status" value="1"/>
</dbReference>
<dbReference type="AlphaFoldDB" id="A0A933L682"/>
<dbReference type="PANTHER" id="PTHR40254:SF1">
    <property type="entry name" value="BLR0577 PROTEIN"/>
    <property type="match status" value="1"/>
</dbReference>
<evidence type="ECO:0000313" key="1">
    <source>
        <dbReference type="EMBL" id="MBI4923080.1"/>
    </source>
</evidence>
<name>A0A933L682_9HYPH</name>
<sequence>MLRWARHLAAAQPDWRSAVDAIRPFVPQLWQGWTSQQRARFLRHARPYWDIHRHRLAPTVHARLTAELSAGTLRIQRARKPVDNVWKFDCRGLHPVWDEIGDTLIGHLLRWGAARPDPLGIGLEITDRCELIAADGTASATLYAIGPLTRARFWEIEAIPEIRSQCVTLTG</sequence>
<dbReference type="EMBL" id="JACRAF010000042">
    <property type="protein sequence ID" value="MBI4923080.1"/>
    <property type="molecule type" value="Genomic_DNA"/>
</dbReference>
<organism evidence="1 2">
    <name type="scientific">Devosia nanyangense</name>
    <dbReference type="NCBI Taxonomy" id="1228055"/>
    <lineage>
        <taxon>Bacteria</taxon>
        <taxon>Pseudomonadati</taxon>
        <taxon>Pseudomonadota</taxon>
        <taxon>Alphaproteobacteria</taxon>
        <taxon>Hyphomicrobiales</taxon>
        <taxon>Devosiaceae</taxon>
        <taxon>Devosia</taxon>
    </lineage>
</organism>
<dbReference type="Proteomes" id="UP000782610">
    <property type="component" value="Unassembled WGS sequence"/>
</dbReference>
<proteinExistence type="predicted"/>
<accession>A0A933L682</accession>